<keyword evidence="10" id="KW-1185">Reference proteome</keyword>
<reference evidence="9" key="2">
    <citation type="submission" date="2022-10" db="EMBL/GenBank/DDBJ databases">
        <authorList>
            <consortium name="ENA_rothamsted_submissions"/>
            <consortium name="culmorum"/>
            <person name="King R."/>
        </authorList>
    </citation>
    <scope>NUCLEOTIDE SEQUENCE</scope>
</reference>
<keyword evidence="7" id="KW-1133">Transmembrane helix</keyword>
<dbReference type="CDD" id="cd12933">
    <property type="entry name" value="eIF3G"/>
    <property type="match status" value="1"/>
</dbReference>
<reference evidence="9" key="1">
    <citation type="submission" date="2022-02" db="EMBL/GenBank/DDBJ databases">
        <authorList>
            <person name="King R."/>
        </authorList>
    </citation>
    <scope>NUCLEOTIDE SEQUENCE</scope>
</reference>
<keyword evidence="4 5" id="KW-0648">Protein biosynthesis</keyword>
<proteinExistence type="inferred from homology"/>
<keyword evidence="7" id="KW-0812">Transmembrane</keyword>
<dbReference type="GO" id="GO:0003743">
    <property type="term" value="F:translation initiation factor activity"/>
    <property type="evidence" value="ECO:0007669"/>
    <property type="project" value="UniProtKB-UniRule"/>
</dbReference>
<keyword evidence="7" id="KW-0472">Membrane</keyword>
<dbReference type="PIRSF" id="PIRSF037949">
    <property type="entry name" value="Transl_init_eIF-3_RNA-bind"/>
    <property type="match status" value="1"/>
</dbReference>
<evidence type="ECO:0000313" key="9">
    <source>
        <dbReference type="EMBL" id="CAH1726359.1"/>
    </source>
</evidence>
<dbReference type="Pfam" id="PF00076">
    <property type="entry name" value="RRM_1"/>
    <property type="match status" value="1"/>
</dbReference>
<evidence type="ECO:0000256" key="4">
    <source>
        <dbReference type="ARBA" id="ARBA00022917"/>
    </source>
</evidence>
<dbReference type="SMART" id="SM00360">
    <property type="entry name" value="RRM"/>
    <property type="match status" value="1"/>
</dbReference>
<evidence type="ECO:0000256" key="3">
    <source>
        <dbReference type="ARBA" id="ARBA00022884"/>
    </source>
</evidence>
<dbReference type="PROSITE" id="PS50102">
    <property type="entry name" value="RRM"/>
    <property type="match status" value="1"/>
</dbReference>
<dbReference type="GO" id="GO:0033290">
    <property type="term" value="C:eukaryotic 48S preinitiation complex"/>
    <property type="evidence" value="ECO:0007669"/>
    <property type="project" value="UniProtKB-UniRule"/>
</dbReference>
<dbReference type="PANTHER" id="PTHR10352">
    <property type="entry name" value="EUKARYOTIC TRANSLATION INITIATION FACTOR 3 SUBUNIT G"/>
    <property type="match status" value="1"/>
</dbReference>
<dbReference type="Proteomes" id="UP001154329">
    <property type="component" value="Chromosome 2"/>
</dbReference>
<protein>
    <recommendedName>
        <fullName evidence="5">Eukaryotic translation initiation factor 3 subunit G</fullName>
        <shortName evidence="5">eIF3g</shortName>
    </recommendedName>
    <alternativeName>
        <fullName evidence="5">Eukaryotic translation initiation factor 3 RNA-binding subunit</fullName>
        <shortName evidence="5">eIF-3 RNA-binding subunit</shortName>
    </alternativeName>
    <alternativeName>
        <fullName evidence="5">Eukaryotic translation initiation factor 3 subunit 4</fullName>
    </alternativeName>
</protein>
<evidence type="ECO:0000256" key="5">
    <source>
        <dbReference type="HAMAP-Rule" id="MF_03006"/>
    </source>
</evidence>
<name>A0A9P0J3I8_APHGO</name>
<evidence type="ECO:0000256" key="7">
    <source>
        <dbReference type="SAM" id="Phobius"/>
    </source>
</evidence>
<keyword evidence="1 5" id="KW-0963">Cytoplasm</keyword>
<dbReference type="EMBL" id="OU899035">
    <property type="protein sequence ID" value="CAH1726359.1"/>
    <property type="molecule type" value="Genomic_DNA"/>
</dbReference>
<dbReference type="CDD" id="cd12408">
    <property type="entry name" value="RRM_eIF3G_like"/>
    <property type="match status" value="1"/>
</dbReference>
<dbReference type="InterPro" id="IPR035979">
    <property type="entry name" value="RBD_domain_sf"/>
</dbReference>
<dbReference type="AlphaFoldDB" id="A0A9P0J3I8"/>
<evidence type="ECO:0000256" key="6">
    <source>
        <dbReference type="PROSITE-ProRule" id="PRU00176"/>
    </source>
</evidence>
<accession>A0A9P0J3I8</accession>
<keyword evidence="3 6" id="KW-0694">RNA-binding</keyword>
<organism evidence="9 10">
    <name type="scientific">Aphis gossypii</name>
    <name type="common">Cotton aphid</name>
    <dbReference type="NCBI Taxonomy" id="80765"/>
    <lineage>
        <taxon>Eukaryota</taxon>
        <taxon>Metazoa</taxon>
        <taxon>Ecdysozoa</taxon>
        <taxon>Arthropoda</taxon>
        <taxon>Hexapoda</taxon>
        <taxon>Insecta</taxon>
        <taxon>Pterygota</taxon>
        <taxon>Neoptera</taxon>
        <taxon>Paraneoptera</taxon>
        <taxon>Hemiptera</taxon>
        <taxon>Sternorrhyncha</taxon>
        <taxon>Aphidomorpha</taxon>
        <taxon>Aphidoidea</taxon>
        <taxon>Aphididae</taxon>
        <taxon>Aphidini</taxon>
        <taxon>Aphis</taxon>
        <taxon>Aphis</taxon>
    </lineage>
</organism>
<gene>
    <name evidence="9" type="ORF">APHIGO_LOCUS7260</name>
</gene>
<evidence type="ECO:0000256" key="2">
    <source>
        <dbReference type="ARBA" id="ARBA00022540"/>
    </source>
</evidence>
<feature type="domain" description="RRM" evidence="8">
    <location>
        <begin position="222"/>
        <end position="300"/>
    </location>
</feature>
<dbReference type="InterPro" id="IPR024675">
    <property type="entry name" value="eIF3g_N"/>
</dbReference>
<feature type="transmembrane region" description="Helical" evidence="7">
    <location>
        <begin position="173"/>
        <end position="192"/>
    </location>
</feature>
<dbReference type="InterPro" id="IPR000504">
    <property type="entry name" value="RRM_dom"/>
</dbReference>
<dbReference type="Pfam" id="PF12353">
    <property type="entry name" value="eIF3g"/>
    <property type="match status" value="1"/>
</dbReference>
<comment type="subcellular location">
    <subcellularLocation>
        <location evidence="5">Cytoplasm</location>
    </subcellularLocation>
</comment>
<comment type="similarity">
    <text evidence="5">Belongs to the eIF-3 subunit G family.</text>
</comment>
<keyword evidence="2 5" id="KW-0396">Initiation factor</keyword>
<dbReference type="HAMAP" id="MF_03006">
    <property type="entry name" value="eIF3g"/>
    <property type="match status" value="1"/>
</dbReference>
<dbReference type="SUPFAM" id="SSF54928">
    <property type="entry name" value="RNA-binding domain, RBD"/>
    <property type="match status" value="1"/>
</dbReference>
<evidence type="ECO:0000259" key="8">
    <source>
        <dbReference type="PROSITE" id="PS50102"/>
    </source>
</evidence>
<dbReference type="InterPro" id="IPR017334">
    <property type="entry name" value="eIF3_g"/>
</dbReference>
<evidence type="ECO:0000313" key="10">
    <source>
        <dbReference type="Proteomes" id="UP001154329"/>
    </source>
</evidence>
<dbReference type="GO" id="GO:0005852">
    <property type="term" value="C:eukaryotic translation initiation factor 3 complex"/>
    <property type="evidence" value="ECO:0007669"/>
    <property type="project" value="UniProtKB-UniRule"/>
</dbReference>
<dbReference type="InterPro" id="IPR034240">
    <property type="entry name" value="eIF3G_RRM"/>
</dbReference>
<comment type="subunit">
    <text evidence="5">Component of the eukaryotic translation initiation factor 3 (eIF-3) complex.</text>
</comment>
<dbReference type="GO" id="GO:0003723">
    <property type="term" value="F:RNA binding"/>
    <property type="evidence" value="ECO:0007669"/>
    <property type="project" value="UniProtKB-UniRule"/>
</dbReference>
<comment type="function">
    <text evidence="5">RNA-binding component of the eukaryotic translation initiation factor 3 (eIF-3) complex, which is involved in protein synthesis of a specialized repertoire of mRNAs and, together with other initiation factors, stimulates binding of mRNA and methionyl-tRNAi to the 40S ribosome. The eIF-3 complex specifically targets and initiates translation of a subset of mRNAs involved in cell proliferation. This subunit can bind 18S rRNA.</text>
</comment>
<dbReference type="Gene3D" id="3.30.70.330">
    <property type="match status" value="1"/>
</dbReference>
<dbReference type="GO" id="GO:0016282">
    <property type="term" value="C:eukaryotic 43S preinitiation complex"/>
    <property type="evidence" value="ECO:0007669"/>
    <property type="project" value="UniProtKB-UniRule"/>
</dbReference>
<dbReference type="InterPro" id="IPR012677">
    <property type="entry name" value="Nucleotide-bd_a/b_plait_sf"/>
</dbReference>
<dbReference type="GO" id="GO:0001732">
    <property type="term" value="P:formation of cytoplasmic translation initiation complex"/>
    <property type="evidence" value="ECO:0007669"/>
    <property type="project" value="UniProtKB-UniRule"/>
</dbReference>
<evidence type="ECO:0000256" key="1">
    <source>
        <dbReference type="ARBA" id="ARBA00022490"/>
    </source>
</evidence>
<sequence length="305" mass="34502">MHTKDLIKVSWADEVEDHLEKTTLPQSKTEQVGNSRIITEYRWNKDDKKEKVVRTYKIEKRLVSKTIAERKTWPKFGDSRNDKPGPNIATTIPAEEIQMQFLTGKDGDKAEENPLDKLKNVNMNIKCRTCGGEHWSFSCHLKGTGLVVEDKKLVQEKISEPEKNTGTNRLVDLVMPYAHCTFIIFCLIIVLFRPYIPPSAREGATNTAGKRDPYSRGYDEVPAIRIENLSESTSEADLSELVNKFGQIARIYLASNKVTGACKGYAFVNFKSKLDAERAIKGLHGYGYDHLILNVGWSTNNYKAA</sequence>